<keyword evidence="1" id="KW-0732">Signal</keyword>
<sequence>MKTSALLLVAFGIFAFTELSTASLDKWFEECVKSYGHTEESVSKLPDLEKSCVIHICFMRDVGLINEDNSLNVNYLLERRKSHVPESKIYDAVRTCNAESIDTLAKTCEAVKCLMDLLHESDFNTQPNVTD</sequence>
<proteinExistence type="predicted"/>
<evidence type="ECO:0000256" key="1">
    <source>
        <dbReference type="SAM" id="SignalP"/>
    </source>
</evidence>
<dbReference type="CTD" id="100115908"/>
<dbReference type="CDD" id="cd23992">
    <property type="entry name" value="PBP_GOBP"/>
    <property type="match status" value="1"/>
</dbReference>
<gene>
    <name evidence="2" type="primary">OBP67</name>
    <name evidence="3" type="synonym">100115908</name>
</gene>
<evidence type="ECO:0000313" key="4">
    <source>
        <dbReference type="Proteomes" id="UP000002358"/>
    </source>
</evidence>
<evidence type="ECO:0000313" key="2">
    <source>
        <dbReference type="EMBL" id="CCD17836.1"/>
    </source>
</evidence>
<name>G8B1S2_NASVI</name>
<dbReference type="InterPro" id="IPR006170">
    <property type="entry name" value="PBP/GOBP"/>
</dbReference>
<feature type="signal peptide" evidence="1">
    <location>
        <begin position="1"/>
        <end position="22"/>
    </location>
</feature>
<dbReference type="EMBL" id="HE578252">
    <property type="protein sequence ID" value="CCD17836.1"/>
    <property type="molecule type" value="Genomic_DNA"/>
</dbReference>
<dbReference type="HOGENOM" id="CLU_1930029_0_0_1"/>
<keyword evidence="4" id="KW-1185">Reference proteome</keyword>
<dbReference type="OrthoDB" id="10261408at2759"/>
<organism evidence="2">
    <name type="scientific">Nasonia vitripennis</name>
    <name type="common">Parasitic wasp</name>
    <dbReference type="NCBI Taxonomy" id="7425"/>
    <lineage>
        <taxon>Eukaryota</taxon>
        <taxon>Metazoa</taxon>
        <taxon>Ecdysozoa</taxon>
        <taxon>Arthropoda</taxon>
        <taxon>Hexapoda</taxon>
        <taxon>Insecta</taxon>
        <taxon>Pterygota</taxon>
        <taxon>Neoptera</taxon>
        <taxon>Endopterygota</taxon>
        <taxon>Hymenoptera</taxon>
        <taxon>Apocrita</taxon>
        <taxon>Proctotrupomorpha</taxon>
        <taxon>Chalcidoidea</taxon>
        <taxon>Pteromalidae</taxon>
        <taxon>Pteromalinae</taxon>
        <taxon>Nasonia</taxon>
    </lineage>
</organism>
<protein>
    <submittedName>
        <fullName evidence="2">Putative odorant binding protein 67</fullName>
    </submittedName>
</protein>
<dbReference type="InParanoid" id="G8B1S2"/>
<dbReference type="RefSeq" id="NP_001155150.1">
    <property type="nucleotide sequence ID" value="NM_001161678.1"/>
</dbReference>
<feature type="chain" id="PRO_5010834402" evidence="1">
    <location>
        <begin position="23"/>
        <end position="131"/>
    </location>
</feature>
<dbReference type="Proteomes" id="UP000002358">
    <property type="component" value="Chromosome 3"/>
</dbReference>
<evidence type="ECO:0000313" key="3">
    <source>
        <dbReference type="EnsemblMetazoa" id="NP_001155150"/>
    </source>
</evidence>
<dbReference type="GO" id="GO:0005549">
    <property type="term" value="F:odorant binding"/>
    <property type="evidence" value="ECO:0007669"/>
    <property type="project" value="InterPro"/>
</dbReference>
<dbReference type="Pfam" id="PF01395">
    <property type="entry name" value="PBP_GOBP"/>
    <property type="match status" value="1"/>
</dbReference>
<reference evidence="2" key="2">
    <citation type="submission" date="2011-11" db="EMBL/GenBank/DDBJ databases">
        <title>Unique features of odorant binding proteins revealed by genome annotation and comparative analyses of the parasitoid wasp Nasonia vitripennis.</title>
        <authorList>
            <person name="Zhou J.J."/>
            <person name="Vieira F.G."/>
            <person name="Foret S."/>
            <person name="He X.L."/>
            <person name="Rozas J."/>
            <person name="Field L.M."/>
        </authorList>
    </citation>
    <scope>NUCLEOTIDE SEQUENCE</scope>
    <source>
        <strain evidence="2">AsmCX</strain>
    </source>
</reference>
<dbReference type="GeneID" id="100115908"/>
<reference evidence="3" key="3">
    <citation type="submission" date="2021-01" db="UniProtKB">
        <authorList>
            <consortium name="EnsemblMetazoa"/>
        </authorList>
    </citation>
    <scope>IDENTIFICATION</scope>
</reference>
<dbReference type="SMR" id="G8B1S2"/>
<dbReference type="AlphaFoldDB" id="G8B1S2"/>
<dbReference type="KEGG" id="nvi:100115908"/>
<dbReference type="InterPro" id="IPR036728">
    <property type="entry name" value="PBP_GOBP_sf"/>
</dbReference>
<dbReference type="EnsemblMetazoa" id="NM_001161678">
    <property type="protein sequence ID" value="NP_001155150"/>
    <property type="gene ID" value="GeneID_100115908"/>
</dbReference>
<reference evidence="2" key="1">
    <citation type="submission" date="2011-08" db="EMBL/GenBank/DDBJ databases">
        <authorList>
            <person name="Zhou J."/>
        </authorList>
    </citation>
    <scope>NUCLEOTIDE SEQUENCE</scope>
    <source>
        <strain evidence="2">AsmCX</strain>
    </source>
</reference>
<dbReference type="Gene3D" id="1.10.238.20">
    <property type="entry name" value="Pheromone/general odorant binding protein domain"/>
    <property type="match status" value="1"/>
</dbReference>
<accession>G8B1S2</accession>
<dbReference type="SUPFAM" id="SSF47565">
    <property type="entry name" value="Insect pheromone/odorant-binding proteins"/>
    <property type="match status" value="1"/>
</dbReference>